<dbReference type="PANTHER" id="PTHR44169">
    <property type="entry name" value="NADPH-DEPENDENT 1-ACYLDIHYDROXYACETONE PHOSPHATE REDUCTASE"/>
    <property type="match status" value="1"/>
</dbReference>
<sequence>MKSMQSSRPIRPYDTVLISGCSSGIGLATAELLHQQGYQVIATYRKTEDLSRLEAYGFFGYIQLDLADSNSINQAWQKALELSNHKIYALFNNAAFGIPGALEDVSREALENQFQTNVFGTHQLTQLAVKHMLVHSGGRILQNSSVLGFIPMSLRGSYNASKFALEGLTATQRLELANDPIDLVLLQPGPIISQFRYNAHQNYLKWIADQPSRYEATYHNMTNRLTAETAPAPFTLPAEAVAEVALKALRAKRPKVQYPITVPTKVFHFIRRLLPARWLDYLLILASGGGKR</sequence>
<dbReference type="GO" id="GO:0016491">
    <property type="term" value="F:oxidoreductase activity"/>
    <property type="evidence" value="ECO:0007669"/>
    <property type="project" value="UniProtKB-KW"/>
</dbReference>
<keyword evidence="4" id="KW-1185">Reference proteome</keyword>
<dbReference type="PROSITE" id="PS00061">
    <property type="entry name" value="ADH_SHORT"/>
    <property type="match status" value="1"/>
</dbReference>
<proteinExistence type="inferred from homology"/>
<protein>
    <submittedName>
        <fullName evidence="3">Short-chain dehydrogenase/reductase SDR</fullName>
    </submittedName>
</protein>
<reference evidence="3 4" key="1">
    <citation type="submission" date="2011-05" db="EMBL/GenBank/DDBJ databases">
        <title>Complete sequence of Thioalkalimicrobium cyclicum ALM1.</title>
        <authorList>
            <consortium name="US DOE Joint Genome Institute"/>
            <person name="Lucas S."/>
            <person name="Han J."/>
            <person name="Lapidus A."/>
            <person name="Cheng J.-F."/>
            <person name="Goodwin L."/>
            <person name="Pitluck S."/>
            <person name="Peters L."/>
            <person name="Mikhailova N."/>
            <person name="Davenport K."/>
            <person name="Han C."/>
            <person name="Tapia R."/>
            <person name="Land M."/>
            <person name="Hauser L."/>
            <person name="Kyrpides N."/>
            <person name="Ivanova N."/>
            <person name="Pagani I."/>
            <person name="Kappler U."/>
            <person name="Woyke T."/>
        </authorList>
    </citation>
    <scope>NUCLEOTIDE SEQUENCE [LARGE SCALE GENOMIC DNA]</scope>
    <source>
        <strain evidence="4">DSM 14477 / JCM 11371 / ALM1</strain>
    </source>
</reference>
<comment type="similarity">
    <text evidence="1">Belongs to the short-chain dehydrogenases/reductases (SDR) family.</text>
</comment>
<name>F6D8E4_THICA</name>
<dbReference type="RefSeq" id="WP_013835572.1">
    <property type="nucleotide sequence ID" value="NC_015581.1"/>
</dbReference>
<dbReference type="KEGG" id="tcy:Thicy_1028"/>
<dbReference type="Proteomes" id="UP000009232">
    <property type="component" value="Chromosome"/>
</dbReference>
<dbReference type="EMBL" id="CP002776">
    <property type="protein sequence ID" value="AEG31795.1"/>
    <property type="molecule type" value="Genomic_DNA"/>
</dbReference>
<dbReference type="OrthoDB" id="9810734at2"/>
<dbReference type="Pfam" id="PF00106">
    <property type="entry name" value="adh_short"/>
    <property type="match status" value="1"/>
</dbReference>
<evidence type="ECO:0000313" key="4">
    <source>
        <dbReference type="Proteomes" id="UP000009232"/>
    </source>
</evidence>
<organism evidence="3 4">
    <name type="scientific">Thiomicrospira cyclica (strain DSM 14477 / JCM 11371 / ALM1)</name>
    <name type="common">Thioalkalimicrobium cyclicum</name>
    <dbReference type="NCBI Taxonomy" id="717773"/>
    <lineage>
        <taxon>Bacteria</taxon>
        <taxon>Pseudomonadati</taxon>
        <taxon>Pseudomonadota</taxon>
        <taxon>Gammaproteobacteria</taxon>
        <taxon>Thiotrichales</taxon>
        <taxon>Piscirickettsiaceae</taxon>
        <taxon>Thiomicrospira</taxon>
    </lineage>
</organism>
<dbReference type="SUPFAM" id="SSF51735">
    <property type="entry name" value="NAD(P)-binding Rossmann-fold domains"/>
    <property type="match status" value="1"/>
</dbReference>
<dbReference type="InterPro" id="IPR036291">
    <property type="entry name" value="NAD(P)-bd_dom_sf"/>
</dbReference>
<dbReference type="Gene3D" id="3.40.50.720">
    <property type="entry name" value="NAD(P)-binding Rossmann-like Domain"/>
    <property type="match status" value="1"/>
</dbReference>
<dbReference type="PANTHER" id="PTHR44169:SF6">
    <property type="entry name" value="NADPH-DEPENDENT 1-ACYLDIHYDROXYACETONE PHOSPHATE REDUCTASE"/>
    <property type="match status" value="1"/>
</dbReference>
<keyword evidence="2" id="KW-0560">Oxidoreductase</keyword>
<dbReference type="InterPro" id="IPR020904">
    <property type="entry name" value="Sc_DH/Rdtase_CS"/>
</dbReference>
<dbReference type="STRING" id="717773.Thicy_1028"/>
<evidence type="ECO:0000256" key="2">
    <source>
        <dbReference type="ARBA" id="ARBA00023002"/>
    </source>
</evidence>
<dbReference type="AlphaFoldDB" id="F6D8E4"/>
<evidence type="ECO:0000313" key="3">
    <source>
        <dbReference type="EMBL" id="AEG31795.1"/>
    </source>
</evidence>
<dbReference type="HOGENOM" id="CLU_010194_2_9_6"/>
<dbReference type="InterPro" id="IPR002347">
    <property type="entry name" value="SDR_fam"/>
</dbReference>
<dbReference type="PRINTS" id="PR00081">
    <property type="entry name" value="GDHRDH"/>
</dbReference>
<accession>F6D8E4</accession>
<evidence type="ECO:0000256" key="1">
    <source>
        <dbReference type="ARBA" id="ARBA00006484"/>
    </source>
</evidence>
<gene>
    <name evidence="3" type="ordered locus">Thicy_1028</name>
</gene>
<dbReference type="eggNOG" id="COG1028">
    <property type="taxonomic scope" value="Bacteria"/>
</dbReference>